<dbReference type="Pfam" id="PF01979">
    <property type="entry name" value="Amidohydro_1"/>
    <property type="match status" value="1"/>
</dbReference>
<evidence type="ECO:0000256" key="4">
    <source>
        <dbReference type="ARBA" id="ARBA00022801"/>
    </source>
</evidence>
<dbReference type="CDD" id="cd01314">
    <property type="entry name" value="D-HYD"/>
    <property type="match status" value="1"/>
</dbReference>
<dbReference type="SUPFAM" id="SSF51556">
    <property type="entry name" value="Metallo-dependent hydrolases"/>
    <property type="match status" value="1"/>
</dbReference>
<dbReference type="PANTHER" id="PTHR11647:SF1">
    <property type="entry name" value="COLLAPSIN RESPONSE MEDIATOR PROTEIN"/>
    <property type="match status" value="1"/>
</dbReference>
<protein>
    <recommendedName>
        <fullName evidence="5">Amidohydrolase-related domain-containing protein</fullName>
    </recommendedName>
</protein>
<organism evidence="6">
    <name type="scientific">marine metagenome</name>
    <dbReference type="NCBI Taxonomy" id="408172"/>
    <lineage>
        <taxon>unclassified sequences</taxon>
        <taxon>metagenomes</taxon>
        <taxon>ecological metagenomes</taxon>
    </lineage>
</organism>
<dbReference type="GO" id="GO:0005829">
    <property type="term" value="C:cytosol"/>
    <property type="evidence" value="ECO:0007669"/>
    <property type="project" value="TreeGrafter"/>
</dbReference>
<dbReference type="InterPro" id="IPR032466">
    <property type="entry name" value="Metal_Hydrolase"/>
</dbReference>
<evidence type="ECO:0000313" key="6">
    <source>
        <dbReference type="EMBL" id="SVA32540.1"/>
    </source>
</evidence>
<dbReference type="Gene3D" id="2.30.40.10">
    <property type="entry name" value="Urease, subunit C, domain 1"/>
    <property type="match status" value="1"/>
</dbReference>
<dbReference type="InterPro" id="IPR011059">
    <property type="entry name" value="Metal-dep_hydrolase_composite"/>
</dbReference>
<gene>
    <name evidence="6" type="ORF">METZ01_LOCUS85394</name>
</gene>
<dbReference type="FunFam" id="3.20.20.140:FF:000076">
    <property type="entry name" value="Dihydropyrimidinase like 2"/>
    <property type="match status" value="1"/>
</dbReference>
<comment type="similarity">
    <text evidence="2">Belongs to the metallo-dependent hydrolases superfamily. Hydantoinase/dihydropyrimidinase family.</text>
</comment>
<keyword evidence="3" id="KW-0479">Metal-binding</keyword>
<keyword evidence="4" id="KW-0378">Hydrolase</keyword>
<dbReference type="SUPFAM" id="SSF51338">
    <property type="entry name" value="Composite domain of metallo-dependent hydrolases"/>
    <property type="match status" value="2"/>
</dbReference>
<dbReference type="InterPro" id="IPR011778">
    <property type="entry name" value="Hydantoinase/dihydroPyrase"/>
</dbReference>
<evidence type="ECO:0000256" key="2">
    <source>
        <dbReference type="ARBA" id="ARBA00008829"/>
    </source>
</evidence>
<evidence type="ECO:0000256" key="1">
    <source>
        <dbReference type="ARBA" id="ARBA00001947"/>
    </source>
</evidence>
<sequence>MSILIKNGRIITAVDDYMGDVFIENETITHIGKSLDMEADEILDASGKYLFPGGLDPHTHLDMPFGGTVSADDFETGTRAAAHGGTTTLIDFAIQTKGQSTLEALDTWHAKAEGKTAIDYGFHMIVTDLEDDRVHEMKMLADEGVTSYKLFMAYPGVLYVDDGTIYRAMRKAGENGTVVCMHAENGIVIDEIVKRALAEGKTEPKYHALTRPTRMEAEGVHRAISIAEVANVPVYIVHLSSSDALEQVMLARNRGVHAFAETCPQYLFLDHSYYEQEGFEGAKYVMTPALREKWNQDELWKGLKFGDLQSISTDHCPFCFKDQKTLGIDDFSKIPNGGPGVENRMSLVFNGGVNSGRISLNKFVELTSTAAAKTFGLFPKKGTIAVSSDADIVIFDPNRKETISVDNSCTHHMRVDYNAYEGFEVTGFTETVLSRGKIIIKDCEYMGKKGDGQFLKRGLYGGMK</sequence>
<dbReference type="EMBL" id="UINC01007299">
    <property type="protein sequence ID" value="SVA32540.1"/>
    <property type="molecule type" value="Genomic_DNA"/>
</dbReference>
<evidence type="ECO:0000259" key="5">
    <source>
        <dbReference type="Pfam" id="PF01979"/>
    </source>
</evidence>
<dbReference type="NCBIfam" id="TIGR02033">
    <property type="entry name" value="D-hydantoinase"/>
    <property type="match status" value="1"/>
</dbReference>
<dbReference type="InterPro" id="IPR050378">
    <property type="entry name" value="Metallo-dep_Hydrolases_sf"/>
</dbReference>
<feature type="domain" description="Amidohydrolase-related" evidence="5">
    <location>
        <begin position="49"/>
        <end position="438"/>
    </location>
</feature>
<dbReference type="AlphaFoldDB" id="A0A381UWN6"/>
<dbReference type="GO" id="GO:0046872">
    <property type="term" value="F:metal ion binding"/>
    <property type="evidence" value="ECO:0007669"/>
    <property type="project" value="UniProtKB-KW"/>
</dbReference>
<dbReference type="PANTHER" id="PTHR11647">
    <property type="entry name" value="HYDRANTOINASE/DIHYDROPYRIMIDINASE FAMILY MEMBER"/>
    <property type="match status" value="1"/>
</dbReference>
<dbReference type="GO" id="GO:0016812">
    <property type="term" value="F:hydrolase activity, acting on carbon-nitrogen (but not peptide) bonds, in cyclic amides"/>
    <property type="evidence" value="ECO:0007669"/>
    <property type="project" value="TreeGrafter"/>
</dbReference>
<reference evidence="6" key="1">
    <citation type="submission" date="2018-05" db="EMBL/GenBank/DDBJ databases">
        <authorList>
            <person name="Lanie J.A."/>
            <person name="Ng W.-L."/>
            <person name="Kazmierczak K.M."/>
            <person name="Andrzejewski T.M."/>
            <person name="Davidsen T.M."/>
            <person name="Wayne K.J."/>
            <person name="Tettelin H."/>
            <person name="Glass J.I."/>
            <person name="Rusch D."/>
            <person name="Podicherti R."/>
            <person name="Tsui H.-C.T."/>
            <person name="Winkler M.E."/>
        </authorList>
    </citation>
    <scope>NUCLEOTIDE SEQUENCE</scope>
</reference>
<dbReference type="Gene3D" id="3.20.20.140">
    <property type="entry name" value="Metal-dependent hydrolases"/>
    <property type="match status" value="1"/>
</dbReference>
<evidence type="ECO:0000256" key="3">
    <source>
        <dbReference type="ARBA" id="ARBA00022723"/>
    </source>
</evidence>
<dbReference type="InterPro" id="IPR006680">
    <property type="entry name" value="Amidohydro-rel"/>
</dbReference>
<name>A0A381UWN6_9ZZZZ</name>
<proteinExistence type="inferred from homology"/>
<accession>A0A381UWN6</accession>
<comment type="cofactor">
    <cofactor evidence="1">
        <name>Zn(2+)</name>
        <dbReference type="ChEBI" id="CHEBI:29105"/>
    </cofactor>
</comment>